<comment type="caution">
    <text evidence="1">The sequence shown here is derived from an EMBL/GenBank/DDBJ whole genome shotgun (WGS) entry which is preliminary data.</text>
</comment>
<name>A0A0M0LF01_9BACL</name>
<accession>A0A0M0LF01</accession>
<evidence type="ECO:0008006" key="3">
    <source>
        <dbReference type="Google" id="ProtNLM"/>
    </source>
</evidence>
<keyword evidence="2" id="KW-1185">Reference proteome</keyword>
<dbReference type="STRING" id="263475.AMD00_14930"/>
<protein>
    <recommendedName>
        <fullName evidence="3">Competence protein</fullName>
    </recommendedName>
</protein>
<organism evidence="1 2">
    <name type="scientific">Viridibacillus arvi</name>
    <dbReference type="NCBI Taxonomy" id="263475"/>
    <lineage>
        <taxon>Bacteria</taxon>
        <taxon>Bacillati</taxon>
        <taxon>Bacillota</taxon>
        <taxon>Bacilli</taxon>
        <taxon>Bacillales</taxon>
        <taxon>Caryophanaceae</taxon>
        <taxon>Viridibacillus</taxon>
    </lineage>
</organism>
<proteinExistence type="predicted"/>
<dbReference type="Proteomes" id="UP000036867">
    <property type="component" value="Unassembled WGS sequence"/>
</dbReference>
<dbReference type="Pfam" id="PF06338">
    <property type="entry name" value="ComK"/>
    <property type="match status" value="1"/>
</dbReference>
<sequence length="158" mass="18511">MMFDKDLDLITTNSFVLSPLFEGEMKSKVMTRDGYLYSTLTPIQLLEKICIRHGSTFQGRIDAVKELLGYSKKLPLYIGEGIYAYPTRSPYHPECVWVFYHSYRYEAYSKGQTILYFDHGEIVILDISLHTVKEQQQRLASIILSLRFNKQQTLIRRK</sequence>
<dbReference type="EMBL" id="LILB01000005">
    <property type="protein sequence ID" value="KOO49629.1"/>
    <property type="molecule type" value="Genomic_DNA"/>
</dbReference>
<gene>
    <name evidence="1" type="ORF">AMD00_14930</name>
</gene>
<dbReference type="InterPro" id="IPR010461">
    <property type="entry name" value="ComK"/>
</dbReference>
<dbReference type="GO" id="GO:0030420">
    <property type="term" value="P:establishment of competence for transformation"/>
    <property type="evidence" value="ECO:0007669"/>
    <property type="project" value="InterPro"/>
</dbReference>
<dbReference type="AlphaFoldDB" id="A0A0M0LF01"/>
<evidence type="ECO:0000313" key="1">
    <source>
        <dbReference type="EMBL" id="KOO49629.1"/>
    </source>
</evidence>
<reference evidence="2" key="1">
    <citation type="submission" date="2015-08" db="EMBL/GenBank/DDBJ databases">
        <title>Fjat-10028 dsm 16317.</title>
        <authorList>
            <person name="Liu B."/>
            <person name="Wang J."/>
            <person name="Zhu Y."/>
            <person name="Liu G."/>
            <person name="Chen Q."/>
            <person name="Chen Z."/>
            <person name="Lan J."/>
            <person name="Che J."/>
            <person name="Ge C."/>
            <person name="Shi H."/>
            <person name="Pan Z."/>
            <person name="Liu X."/>
        </authorList>
    </citation>
    <scope>NUCLEOTIDE SEQUENCE [LARGE SCALE GENOMIC DNA]</scope>
    <source>
        <strain evidence="2">DSM 16317</strain>
    </source>
</reference>
<dbReference type="RefSeq" id="WP_053417799.1">
    <property type="nucleotide sequence ID" value="NZ_JBCMNK010000001.1"/>
</dbReference>
<evidence type="ECO:0000313" key="2">
    <source>
        <dbReference type="Proteomes" id="UP000036867"/>
    </source>
</evidence>